<dbReference type="Proteomes" id="UP001335648">
    <property type="component" value="Unassembled WGS sequence"/>
</dbReference>
<evidence type="ECO:0000313" key="3">
    <source>
        <dbReference type="Proteomes" id="UP001335648"/>
    </source>
</evidence>
<dbReference type="AlphaFoldDB" id="A0AAN8BUS4"/>
<proteinExistence type="predicted"/>
<comment type="caution">
    <text evidence="2">The sequence shown here is derived from an EMBL/GenBank/DDBJ whole genome shotgun (WGS) entry which is preliminary data.</text>
</comment>
<evidence type="ECO:0000256" key="1">
    <source>
        <dbReference type="SAM" id="MobiDB-lite"/>
    </source>
</evidence>
<keyword evidence="3" id="KW-1185">Reference proteome</keyword>
<organism evidence="2 3">
    <name type="scientific">Champsocephalus esox</name>
    <name type="common">pike icefish</name>
    <dbReference type="NCBI Taxonomy" id="159716"/>
    <lineage>
        <taxon>Eukaryota</taxon>
        <taxon>Metazoa</taxon>
        <taxon>Chordata</taxon>
        <taxon>Craniata</taxon>
        <taxon>Vertebrata</taxon>
        <taxon>Euteleostomi</taxon>
        <taxon>Actinopterygii</taxon>
        <taxon>Neopterygii</taxon>
        <taxon>Teleostei</taxon>
        <taxon>Neoteleostei</taxon>
        <taxon>Acanthomorphata</taxon>
        <taxon>Eupercaria</taxon>
        <taxon>Perciformes</taxon>
        <taxon>Notothenioidei</taxon>
        <taxon>Channichthyidae</taxon>
        <taxon>Champsocephalus</taxon>
    </lineage>
</organism>
<reference evidence="2 3" key="1">
    <citation type="journal article" date="2023" name="Mol. Biol. Evol.">
        <title>Genomics of Secondarily Temperate Adaptation in the Only Non-Antarctic Icefish.</title>
        <authorList>
            <person name="Rivera-Colon A.G."/>
            <person name="Rayamajhi N."/>
            <person name="Minhas B.F."/>
            <person name="Madrigal G."/>
            <person name="Bilyk K.T."/>
            <person name="Yoon V."/>
            <person name="Hune M."/>
            <person name="Gregory S."/>
            <person name="Cheng C.H.C."/>
            <person name="Catchen J.M."/>
        </authorList>
    </citation>
    <scope>NUCLEOTIDE SEQUENCE [LARGE SCALE GENOMIC DNA]</scope>
    <source>
        <strain evidence="2">JC2023a</strain>
    </source>
</reference>
<accession>A0AAN8BUS4</accession>
<feature type="compositionally biased region" description="Basic and acidic residues" evidence="1">
    <location>
        <begin position="107"/>
        <end position="118"/>
    </location>
</feature>
<name>A0AAN8BUS4_9TELE</name>
<feature type="region of interest" description="Disordered" evidence="1">
    <location>
        <begin position="101"/>
        <end position="132"/>
    </location>
</feature>
<protein>
    <submittedName>
        <fullName evidence="2">Uncharacterized protein</fullName>
    </submittedName>
</protein>
<dbReference type="EMBL" id="JAULUE010002055">
    <property type="protein sequence ID" value="KAK5891644.1"/>
    <property type="molecule type" value="Genomic_DNA"/>
</dbReference>
<evidence type="ECO:0000313" key="2">
    <source>
        <dbReference type="EMBL" id="KAK5891644.1"/>
    </source>
</evidence>
<sequence>MDRSVLTCHVELRLSLDVLPQTVQLHPAEERPVIHQLDPSDEEDSSPRRRSPYVEYFNSDSAQPCFPSMDSFLTEQARNGRAFGSLASHFNVTIPSSAALGVSEGAGEDHVFSSGDKDHRRHRHVPRDRERP</sequence>
<gene>
    <name evidence="2" type="ORF">CesoFtcFv8_012102</name>
</gene>
<feature type="region of interest" description="Disordered" evidence="1">
    <location>
        <begin position="27"/>
        <end position="52"/>
    </location>
</feature>